<proteinExistence type="predicted"/>
<protein>
    <submittedName>
        <fullName evidence="1">Uncharacterized protein</fullName>
    </submittedName>
</protein>
<dbReference type="AlphaFoldDB" id="A0A2A2M340"/>
<accession>A0A2A2M340</accession>
<gene>
    <name evidence="1" type="ORF">WR25_17457</name>
</gene>
<name>A0A2A2M340_9BILA</name>
<evidence type="ECO:0000313" key="1">
    <source>
        <dbReference type="EMBL" id="PAV92647.1"/>
    </source>
</evidence>
<sequence>MTPRESDAGQVLRSRHMADMDAIEALARLYPGIAMRQQLRTAACPAPQRLFDDGPRIADEQHIARARGGGDRRGVPQRQPLRRAIVADAHVVPNVAVAMRDHADFHPRRIAARAAIEIQRHPIPCGTALALHLYVPEHRRVVRSRHDRYPQGRIAPDGACRPYLPVRCARQADPAIRRI</sequence>
<comment type="caution">
    <text evidence="1">The sequence shown here is derived from an EMBL/GenBank/DDBJ whole genome shotgun (WGS) entry which is preliminary data.</text>
</comment>
<keyword evidence="2" id="KW-1185">Reference proteome</keyword>
<dbReference type="EMBL" id="LIAE01006101">
    <property type="protein sequence ID" value="PAV92647.1"/>
    <property type="molecule type" value="Genomic_DNA"/>
</dbReference>
<dbReference type="Proteomes" id="UP000218231">
    <property type="component" value="Unassembled WGS sequence"/>
</dbReference>
<organism evidence="1 2">
    <name type="scientific">Diploscapter pachys</name>
    <dbReference type="NCBI Taxonomy" id="2018661"/>
    <lineage>
        <taxon>Eukaryota</taxon>
        <taxon>Metazoa</taxon>
        <taxon>Ecdysozoa</taxon>
        <taxon>Nematoda</taxon>
        <taxon>Chromadorea</taxon>
        <taxon>Rhabditida</taxon>
        <taxon>Rhabditina</taxon>
        <taxon>Rhabditomorpha</taxon>
        <taxon>Rhabditoidea</taxon>
        <taxon>Rhabditidae</taxon>
        <taxon>Diploscapter</taxon>
    </lineage>
</organism>
<evidence type="ECO:0000313" key="2">
    <source>
        <dbReference type="Proteomes" id="UP000218231"/>
    </source>
</evidence>
<reference evidence="1 2" key="1">
    <citation type="journal article" date="2017" name="Curr. Biol.">
        <title>Genome architecture and evolution of a unichromosomal asexual nematode.</title>
        <authorList>
            <person name="Fradin H."/>
            <person name="Zegar C."/>
            <person name="Gutwein M."/>
            <person name="Lucas J."/>
            <person name="Kovtun M."/>
            <person name="Corcoran D."/>
            <person name="Baugh L.R."/>
            <person name="Kiontke K."/>
            <person name="Gunsalus K."/>
            <person name="Fitch D.H."/>
            <person name="Piano F."/>
        </authorList>
    </citation>
    <scope>NUCLEOTIDE SEQUENCE [LARGE SCALE GENOMIC DNA]</scope>
    <source>
        <strain evidence="1">PF1309</strain>
    </source>
</reference>